<proteinExistence type="predicted"/>
<dbReference type="Gene3D" id="1.20.120.520">
    <property type="entry name" value="nmb1532 protein domain like"/>
    <property type="match status" value="1"/>
</dbReference>
<comment type="caution">
    <text evidence="2">The sequence shown here is derived from an EMBL/GenBank/DDBJ whole genome shotgun (WGS) entry which is preliminary data.</text>
</comment>
<sequence>MLHLASQTGQLLHDDHMATIEMLRRLDTLLSQHSIKKVPDLASPNIRAIFSDTRSILEREMGRHFGFEEEHLFPRLVDLGQSCMTNLLKAEHRAILPVAEDVARLMGEALAASTMSDCGWRQLRERAEELIEREASHIQKEEMGLLAAIASLVDADEDARLAAAFRALEDTPS</sequence>
<reference evidence="2 3" key="1">
    <citation type="submission" date="2023-11" db="EMBL/GenBank/DDBJ databases">
        <title>MicrobeMod: A computational toolkit for identifying prokaryotic methylation and restriction-modification with nanopore sequencing.</title>
        <authorList>
            <person name="Crits-Christoph A."/>
            <person name="Kang S.C."/>
            <person name="Lee H."/>
            <person name="Ostrov N."/>
        </authorList>
    </citation>
    <scope>NUCLEOTIDE SEQUENCE [LARGE SCALE GENOMIC DNA]</scope>
    <source>
        <strain evidence="2 3">ATCC 29145</strain>
    </source>
</reference>
<evidence type="ECO:0000313" key="3">
    <source>
        <dbReference type="Proteomes" id="UP001277471"/>
    </source>
</evidence>
<accession>A0ABU4PIK3</accession>
<evidence type="ECO:0000259" key="1">
    <source>
        <dbReference type="Pfam" id="PF01814"/>
    </source>
</evidence>
<dbReference type="Pfam" id="PF01814">
    <property type="entry name" value="Hemerythrin"/>
    <property type="match status" value="1"/>
</dbReference>
<dbReference type="Proteomes" id="UP001277471">
    <property type="component" value="Unassembled WGS sequence"/>
</dbReference>
<dbReference type="InterPro" id="IPR012312">
    <property type="entry name" value="Hemerythrin-like"/>
</dbReference>
<gene>
    <name evidence="2" type="ORF">SIM66_32655</name>
</gene>
<evidence type="ECO:0000313" key="2">
    <source>
        <dbReference type="EMBL" id="MDX5955921.1"/>
    </source>
</evidence>
<dbReference type="RefSeq" id="WP_035684001.1">
    <property type="nucleotide sequence ID" value="NZ_CP012918.1"/>
</dbReference>
<protein>
    <submittedName>
        <fullName evidence="2">Hemerythrin domain-containing protein</fullName>
    </submittedName>
</protein>
<name>A0ABU4PIK3_AZOBR</name>
<feature type="domain" description="Hemerythrin-like" evidence="1">
    <location>
        <begin position="11"/>
        <end position="148"/>
    </location>
</feature>
<dbReference type="EMBL" id="JAWXYC010000007">
    <property type="protein sequence ID" value="MDX5955921.1"/>
    <property type="molecule type" value="Genomic_DNA"/>
</dbReference>
<keyword evidence="3" id="KW-1185">Reference proteome</keyword>
<organism evidence="2 3">
    <name type="scientific">Azospirillum brasilense</name>
    <dbReference type="NCBI Taxonomy" id="192"/>
    <lineage>
        <taxon>Bacteria</taxon>
        <taxon>Pseudomonadati</taxon>
        <taxon>Pseudomonadota</taxon>
        <taxon>Alphaproteobacteria</taxon>
        <taxon>Rhodospirillales</taxon>
        <taxon>Azospirillaceae</taxon>
        <taxon>Azospirillum</taxon>
    </lineage>
</organism>